<organism evidence="1 2">
    <name type="scientific">Legionella septentrionalis</name>
    <dbReference type="NCBI Taxonomy" id="2498109"/>
    <lineage>
        <taxon>Bacteria</taxon>
        <taxon>Pseudomonadati</taxon>
        <taxon>Pseudomonadota</taxon>
        <taxon>Gammaproteobacteria</taxon>
        <taxon>Legionellales</taxon>
        <taxon>Legionellaceae</taxon>
        <taxon>Legionella</taxon>
    </lineage>
</organism>
<evidence type="ECO:0000313" key="2">
    <source>
        <dbReference type="Proteomes" id="UP000288012"/>
    </source>
</evidence>
<sequence length="155" mass="17853">MDMKIVYLIISFMILLLNSGCGGLRQVNEDAKNVNLYFSYPTGNCRFLGIIKNPNVHEVMDIRSSLKDLEKDDNNFLKNEGAKLGANVIVLVTHTPREFHKRYVRGSKNLTTINIHSVIANAYYCPYVKIDQLQQRNLEIKQTPLFENDDLQINY</sequence>
<name>A0A433JJQ3_9GAMM</name>
<keyword evidence="2" id="KW-1185">Reference proteome</keyword>
<dbReference type="InterPro" id="IPR025294">
    <property type="entry name" value="DUF4156"/>
</dbReference>
<reference evidence="1 2" key="1">
    <citation type="submission" date="2018-12" db="EMBL/GenBank/DDBJ databases">
        <title>Legionella sp,whole genome shotgun sequence.</title>
        <authorList>
            <person name="Wu H."/>
        </authorList>
    </citation>
    <scope>NUCLEOTIDE SEQUENCE [LARGE SCALE GENOMIC DNA]</scope>
    <source>
        <strain evidence="2">km714</strain>
    </source>
</reference>
<comment type="caution">
    <text evidence="1">The sequence shown here is derived from an EMBL/GenBank/DDBJ whole genome shotgun (WGS) entry which is preliminary data.</text>
</comment>
<proteinExistence type="predicted"/>
<gene>
    <name evidence="1" type="ORF">EKM59_05215</name>
</gene>
<protein>
    <submittedName>
        <fullName evidence="1">DUF4156 domain-containing protein</fullName>
    </submittedName>
</protein>
<dbReference type="Proteomes" id="UP000288012">
    <property type="component" value="Unassembled WGS sequence"/>
</dbReference>
<dbReference type="AlphaFoldDB" id="A0A433JJQ3"/>
<dbReference type="EMBL" id="RZGR01000012">
    <property type="protein sequence ID" value="RUQ88492.1"/>
    <property type="molecule type" value="Genomic_DNA"/>
</dbReference>
<accession>A0A433JJQ3</accession>
<evidence type="ECO:0000313" key="1">
    <source>
        <dbReference type="EMBL" id="RUQ88492.1"/>
    </source>
</evidence>
<dbReference type="Pfam" id="PF13698">
    <property type="entry name" value="DUF4156"/>
    <property type="match status" value="1"/>
</dbReference>